<dbReference type="PANTHER" id="PTHR20889">
    <property type="entry name" value="PHOSPHATASE, ORPHAN 1, 2"/>
    <property type="match status" value="1"/>
</dbReference>
<dbReference type="InterPro" id="IPR023214">
    <property type="entry name" value="HAD_sf"/>
</dbReference>
<name>A0A6J0B5V9_NEOLC</name>
<dbReference type="AlphaFoldDB" id="A0A6J0B5V9"/>
<sequence length="263" mass="30361">MNQTQLHINKAVIYFKRVISTMSRPLLVAFDFDHTIVNDNTDIVVRKLLPEQKLPESVRGMYRSDGWTAYMQRIFELLHANCINQTQINAAIDNIPAVNGMEDLLERLHKSNCDIIIISDSNSIFIERWLKNKKLSHTISRVFTNPAKYDDNGLLKIEMYHLQDWCELSTKNLCKGHILQNYIKESLENGTSFERVAYVGDGRNDFCPILRLSEKDFAFPRSNYPLIKILNEAKTNGTHQVTAHICPWNDGTHILEKLLVSLE</sequence>
<dbReference type="SUPFAM" id="SSF56784">
    <property type="entry name" value="HAD-like"/>
    <property type="match status" value="1"/>
</dbReference>
<dbReference type="PIRSF" id="PIRSF031051">
    <property type="entry name" value="PyrdxlP_Pase_PHOSPHO2"/>
    <property type="match status" value="1"/>
</dbReference>
<dbReference type="Gene3D" id="3.40.50.1000">
    <property type="entry name" value="HAD superfamily/HAD-like"/>
    <property type="match status" value="1"/>
</dbReference>
<dbReference type="InterPro" id="IPR006384">
    <property type="entry name" value="HAD_hydro_PyrdxlP_Pase-like"/>
</dbReference>
<keyword evidence="3 8" id="KW-0479">Metal-binding</keyword>
<dbReference type="InterPro" id="IPR016965">
    <property type="entry name" value="Pase_PHOSPHO-typ"/>
</dbReference>
<evidence type="ECO:0000256" key="7">
    <source>
        <dbReference type="PIRSR" id="PIRSR031051-2"/>
    </source>
</evidence>
<evidence type="ECO:0000256" key="4">
    <source>
        <dbReference type="ARBA" id="ARBA00022801"/>
    </source>
</evidence>
<dbReference type="FunCoup" id="A0A6J0B5V9">
    <property type="interactions" value="223"/>
</dbReference>
<feature type="active site" description="Nucleophile" evidence="6">
    <location>
        <position position="31"/>
    </location>
</feature>
<dbReference type="KEGG" id="nlo:107216760"/>
<evidence type="ECO:0000313" key="9">
    <source>
        <dbReference type="Proteomes" id="UP000829291"/>
    </source>
</evidence>
<keyword evidence="9" id="KW-1185">Reference proteome</keyword>
<evidence type="ECO:0000313" key="10">
    <source>
        <dbReference type="RefSeq" id="XP_015509536.2"/>
    </source>
</evidence>
<dbReference type="NCBIfam" id="TIGR01489">
    <property type="entry name" value="DKMTPPase-SF"/>
    <property type="match status" value="1"/>
</dbReference>
<dbReference type="InParanoid" id="A0A6J0B5V9"/>
<feature type="binding site" evidence="7">
    <location>
        <position position="42"/>
    </location>
    <ligand>
        <name>substrate</name>
    </ligand>
</feature>
<dbReference type="PANTHER" id="PTHR20889:SF12">
    <property type="entry name" value="LP01149P"/>
    <property type="match status" value="1"/>
</dbReference>
<evidence type="ECO:0000256" key="8">
    <source>
        <dbReference type="PIRSR" id="PIRSR031051-3"/>
    </source>
</evidence>
<dbReference type="GO" id="GO:0046872">
    <property type="term" value="F:metal ion binding"/>
    <property type="evidence" value="ECO:0007669"/>
    <property type="project" value="UniProtKB-KW"/>
</dbReference>
<organism evidence="10">
    <name type="scientific">Neodiprion lecontei</name>
    <name type="common">Redheaded pine sawfly</name>
    <dbReference type="NCBI Taxonomy" id="441921"/>
    <lineage>
        <taxon>Eukaryota</taxon>
        <taxon>Metazoa</taxon>
        <taxon>Ecdysozoa</taxon>
        <taxon>Arthropoda</taxon>
        <taxon>Hexapoda</taxon>
        <taxon>Insecta</taxon>
        <taxon>Pterygota</taxon>
        <taxon>Neoptera</taxon>
        <taxon>Endopterygota</taxon>
        <taxon>Hymenoptera</taxon>
        <taxon>Tenthredinoidea</taxon>
        <taxon>Diprionidae</taxon>
        <taxon>Diprioninae</taxon>
        <taxon>Neodiprion</taxon>
    </lineage>
</organism>
<proteinExistence type="inferred from homology"/>
<evidence type="ECO:0000256" key="5">
    <source>
        <dbReference type="ARBA" id="ARBA00022842"/>
    </source>
</evidence>
<feature type="active site" description="Proton donor" evidence="6">
    <location>
        <position position="33"/>
    </location>
</feature>
<evidence type="ECO:0000256" key="1">
    <source>
        <dbReference type="ARBA" id="ARBA00001946"/>
    </source>
</evidence>
<evidence type="ECO:0000256" key="6">
    <source>
        <dbReference type="PIRSR" id="PIRSR031051-1"/>
    </source>
</evidence>
<keyword evidence="5 8" id="KW-0460">Magnesium</keyword>
<dbReference type="InterPro" id="IPR036412">
    <property type="entry name" value="HAD-like_sf"/>
</dbReference>
<dbReference type="NCBIfam" id="TIGR01488">
    <property type="entry name" value="HAD-SF-IB"/>
    <property type="match status" value="1"/>
</dbReference>
<gene>
    <name evidence="10" type="primary">LOC107216760</name>
</gene>
<comment type="similarity">
    <text evidence="2">Belongs to the HAD-like hydrolase superfamily. PHOSPHO family.</text>
</comment>
<keyword evidence="4" id="KW-0378">Hydrolase</keyword>
<evidence type="ECO:0000256" key="2">
    <source>
        <dbReference type="ARBA" id="ARBA00008541"/>
    </source>
</evidence>
<dbReference type="Pfam" id="PF06888">
    <property type="entry name" value="Put_Phosphatase"/>
    <property type="match status" value="1"/>
</dbReference>
<reference evidence="10" key="1">
    <citation type="submission" date="2025-08" db="UniProtKB">
        <authorList>
            <consortium name="RefSeq"/>
        </authorList>
    </citation>
    <scope>IDENTIFICATION</scope>
    <source>
        <tissue evidence="10">Thorax and Abdomen</tissue>
    </source>
</reference>
<comment type="cofactor">
    <cofactor evidence="1 8">
        <name>Mg(2+)</name>
        <dbReference type="ChEBI" id="CHEBI:18420"/>
    </cofactor>
</comment>
<feature type="binding site" evidence="8">
    <location>
        <position position="31"/>
    </location>
    <ligand>
        <name>Mg(2+)</name>
        <dbReference type="ChEBI" id="CHEBI:18420"/>
    </ligand>
</feature>
<dbReference type="GeneID" id="107216760"/>
<dbReference type="OrthoDB" id="10267182at2759"/>
<dbReference type="GO" id="GO:0016791">
    <property type="term" value="F:phosphatase activity"/>
    <property type="evidence" value="ECO:0007669"/>
    <property type="project" value="InterPro"/>
</dbReference>
<protein>
    <submittedName>
        <fullName evidence="10">Pyridoxal phosphate phosphatase PHOSPHO2</fullName>
    </submittedName>
</protein>
<dbReference type="Proteomes" id="UP000829291">
    <property type="component" value="Chromosome 4"/>
</dbReference>
<dbReference type="RefSeq" id="XP_015509536.2">
    <property type="nucleotide sequence ID" value="XM_015654050.2"/>
</dbReference>
<evidence type="ECO:0000256" key="3">
    <source>
        <dbReference type="ARBA" id="ARBA00022723"/>
    </source>
</evidence>
<feature type="binding site" evidence="7">
    <location>
        <position position="120"/>
    </location>
    <ligand>
        <name>substrate</name>
    </ligand>
</feature>
<feature type="binding site" evidence="8">
    <location>
        <position position="201"/>
    </location>
    <ligand>
        <name>Mg(2+)</name>
        <dbReference type="ChEBI" id="CHEBI:18420"/>
    </ligand>
</feature>
<feature type="binding site" evidence="8">
    <location>
        <position position="33"/>
    </location>
    <ligand>
        <name>Mg(2+)</name>
        <dbReference type="ChEBI" id="CHEBI:18420"/>
    </ligand>
</feature>
<accession>A0A6J0B5V9</accession>